<reference evidence="1" key="1">
    <citation type="journal article" date="2020" name="mSystems">
        <title>Genome- and Community-Level Interaction Insights into Carbon Utilization and Element Cycling Functions of Hydrothermarchaeota in Hydrothermal Sediment.</title>
        <authorList>
            <person name="Zhou Z."/>
            <person name="Liu Y."/>
            <person name="Xu W."/>
            <person name="Pan J."/>
            <person name="Luo Z.H."/>
            <person name="Li M."/>
        </authorList>
    </citation>
    <scope>NUCLEOTIDE SEQUENCE [LARGE SCALE GENOMIC DNA]</scope>
    <source>
        <strain evidence="1">SpSt-609</strain>
    </source>
</reference>
<dbReference type="PANTHER" id="PTHR36528">
    <property type="entry name" value="CRISPR SYSTEM SINGLE-STRAND-SPECIFIC DEOXYRIBONUCLEASE CAS10/CSM1 (SUBTYPE III-A)"/>
    <property type="match status" value="1"/>
</dbReference>
<comment type="caution">
    <text evidence="1">The sequence shown here is derived from an EMBL/GenBank/DDBJ whole genome shotgun (WGS) entry which is preliminary data.</text>
</comment>
<evidence type="ECO:0000313" key="1">
    <source>
        <dbReference type="EMBL" id="HGU39622.1"/>
    </source>
</evidence>
<dbReference type="AlphaFoldDB" id="A0A7C4RUS6"/>
<proteinExistence type="predicted"/>
<dbReference type="PANTHER" id="PTHR36528:SF1">
    <property type="entry name" value="CRISPR SYSTEM SINGLE-STRAND-SPECIFIC DEOXYRIBONUCLEASE CAS10_CSM1 (SUBTYPE III-A)"/>
    <property type="match status" value="1"/>
</dbReference>
<organism evidence="1">
    <name type="scientific">Fervidobacterium thailandense</name>
    <dbReference type="NCBI Taxonomy" id="1008305"/>
    <lineage>
        <taxon>Bacteria</taxon>
        <taxon>Thermotogati</taxon>
        <taxon>Thermotogota</taxon>
        <taxon>Thermotogae</taxon>
        <taxon>Thermotogales</taxon>
        <taxon>Fervidobacteriaceae</taxon>
        <taxon>Fervidobacterium</taxon>
    </lineage>
</organism>
<sequence>MKDRGNVIQGVLHHHKVDESFPVGFLVSIADRVSTSERLDYNTQEKEEAVEAKQLESVMAHISLTSQPIRKWYKTICRFSKIDREVFPKNEPLDSQTENLMYKNLWNEFYELIRAEEIKETDNLCEYDRLYYILKEYTSNIPSAFYYSHPDISLFSHLSSTAAIAVALYREFETEIEDKNFRFLKDLAKDLEAHSKDHKVLGLVKGDLSGIQEFIYNIPTEHALKKLKGRLFYLDFFDLHNRSLDFKTRRITGSKPYHEWWRSFLSCSSSKSYRQA</sequence>
<name>A0A7C4RUS6_9BACT</name>
<dbReference type="EMBL" id="DSZY01000004">
    <property type="protein sequence ID" value="HGU39622.1"/>
    <property type="molecule type" value="Genomic_DNA"/>
</dbReference>
<protein>
    <submittedName>
        <fullName evidence="1">Uncharacterized protein</fullName>
    </submittedName>
</protein>
<dbReference type="InterPro" id="IPR052117">
    <property type="entry name" value="Cas10/Csm1_subtype-III-A"/>
</dbReference>
<gene>
    <name evidence="1" type="ORF">ENT77_00240</name>
</gene>
<accession>A0A7C4RUS6</accession>